<protein>
    <submittedName>
        <fullName evidence="1">Uncharacterized protein</fullName>
    </submittedName>
</protein>
<evidence type="ECO:0000313" key="2">
    <source>
        <dbReference type="Proteomes" id="UP000019804"/>
    </source>
</evidence>
<dbReference type="AlphaFoldDB" id="A0A017S6S7"/>
<dbReference type="Gene3D" id="2.40.400.10">
    <property type="entry name" value="Acetoacetate decarboxylase-like"/>
    <property type="match status" value="1"/>
</dbReference>
<dbReference type="RefSeq" id="XP_040635565.1">
    <property type="nucleotide sequence ID" value="XM_040786961.1"/>
</dbReference>
<reference evidence="2" key="1">
    <citation type="journal article" date="2014" name="Nat. Commun.">
        <title>Genomic adaptations of the halophilic Dead Sea filamentous fungus Eurotium rubrum.</title>
        <authorList>
            <person name="Kis-Papo T."/>
            <person name="Weig A.R."/>
            <person name="Riley R."/>
            <person name="Persoh D."/>
            <person name="Salamov A."/>
            <person name="Sun H."/>
            <person name="Lipzen A."/>
            <person name="Wasser S.P."/>
            <person name="Rambold G."/>
            <person name="Grigoriev I.V."/>
            <person name="Nevo E."/>
        </authorList>
    </citation>
    <scope>NUCLEOTIDE SEQUENCE [LARGE SCALE GENOMIC DNA]</scope>
    <source>
        <strain evidence="2">CBS 135680</strain>
    </source>
</reference>
<keyword evidence="2" id="KW-1185">Reference proteome</keyword>
<sequence>MPLNNAIYRMPLGYGPFPGPRDGNNTSPASISFTRLENLPWLAGRDYNHCRMYIHNITCHGRDESVREKYLSVLFEDRADPITSGREELGYAKVYISLEEEEEEVGEDYAKNWAVRMSWEGTVFGHMRLDGLMEVESSGEIGSKAAAAAGDEKAFKAQNLLNYKYISRTGSPGV</sequence>
<dbReference type="HOGENOM" id="CLU_1539703_0_0_1"/>
<dbReference type="SUPFAM" id="SSF160104">
    <property type="entry name" value="Acetoacetate decarboxylase-like"/>
    <property type="match status" value="1"/>
</dbReference>
<name>A0A017S6S7_ASPRC</name>
<dbReference type="InterPro" id="IPR023375">
    <property type="entry name" value="ADC_dom_sf"/>
</dbReference>
<evidence type="ECO:0000313" key="1">
    <source>
        <dbReference type="EMBL" id="EYE91875.1"/>
    </source>
</evidence>
<organism evidence="1 2">
    <name type="scientific">Aspergillus ruber (strain CBS 135680)</name>
    <dbReference type="NCBI Taxonomy" id="1388766"/>
    <lineage>
        <taxon>Eukaryota</taxon>
        <taxon>Fungi</taxon>
        <taxon>Dikarya</taxon>
        <taxon>Ascomycota</taxon>
        <taxon>Pezizomycotina</taxon>
        <taxon>Eurotiomycetes</taxon>
        <taxon>Eurotiomycetidae</taxon>
        <taxon>Eurotiales</taxon>
        <taxon>Aspergillaceae</taxon>
        <taxon>Aspergillus</taxon>
        <taxon>Aspergillus subgen. Aspergillus</taxon>
    </lineage>
</organism>
<dbReference type="GeneID" id="63702085"/>
<dbReference type="STRING" id="1388766.A0A017S6S7"/>
<accession>A0A017S6S7</accession>
<dbReference type="OrthoDB" id="1047367at2759"/>
<dbReference type="Proteomes" id="UP000019804">
    <property type="component" value="Unassembled WGS sequence"/>
</dbReference>
<proteinExistence type="predicted"/>
<gene>
    <name evidence="1" type="ORF">EURHEDRAFT_525829</name>
</gene>
<dbReference type="EMBL" id="KK088440">
    <property type="protein sequence ID" value="EYE91875.1"/>
    <property type="molecule type" value="Genomic_DNA"/>
</dbReference>